<protein>
    <recommendedName>
        <fullName evidence="2">Acyltransferase 3 domain-containing protein</fullName>
    </recommendedName>
</protein>
<accession>D7BL94</accession>
<dbReference type="InterPro" id="IPR002656">
    <property type="entry name" value="Acyl_transf_3_dom"/>
</dbReference>
<name>D7BL94_ARCHD</name>
<feature type="transmembrane region" description="Helical" evidence="1">
    <location>
        <begin position="223"/>
        <end position="243"/>
    </location>
</feature>
<keyword evidence="1" id="KW-0812">Transmembrane</keyword>
<gene>
    <name evidence="3" type="ordered locus">Arch_1742</name>
</gene>
<reference evidence="3 4" key="1">
    <citation type="journal article" date="2010" name="Stand. Genomic Sci.">
        <title>Complete genome sequence of Arcanobacterium haemolyticum type strain (11018).</title>
        <authorList>
            <person name="Yasawong M."/>
            <person name="Teshima H."/>
            <person name="Lapidus A."/>
            <person name="Nolan M."/>
            <person name="Lucas S."/>
            <person name="Glavina Del Rio T."/>
            <person name="Tice H."/>
            <person name="Cheng J."/>
            <person name="Bruce D."/>
            <person name="Detter C."/>
            <person name="Tapia R."/>
            <person name="Han C."/>
            <person name="Goodwin L."/>
            <person name="Pitluck S."/>
            <person name="Liolios K."/>
            <person name="Ivanova N."/>
            <person name="Mavromatis K."/>
            <person name="Mikhailova N."/>
            <person name="Pati A."/>
            <person name="Chen A."/>
            <person name="Palaniappan K."/>
            <person name="Land M."/>
            <person name="Hauser L."/>
            <person name="Chang Y."/>
            <person name="Jeffries C."/>
            <person name="Rohde M."/>
            <person name="Sikorski J."/>
            <person name="Pukall R."/>
            <person name="Goker M."/>
            <person name="Woyke T."/>
            <person name="Bristow J."/>
            <person name="Eisen J."/>
            <person name="Markowitz V."/>
            <person name="Hugenholtz P."/>
            <person name="Kyrpides N."/>
            <person name="Klenk H."/>
        </authorList>
    </citation>
    <scope>NUCLEOTIDE SEQUENCE [LARGE SCALE GENOMIC DNA]</scope>
    <source>
        <strain evidence="4">ATCC 9345 / DSM 20595 / CCUG 17215 / LMG 16163 / NBRC 15585 / NCTC 8452 / 11018</strain>
    </source>
</reference>
<feature type="transmembrane region" description="Helical" evidence="1">
    <location>
        <begin position="61"/>
        <end position="84"/>
    </location>
</feature>
<feature type="transmembrane region" description="Helical" evidence="1">
    <location>
        <begin position="255"/>
        <end position="275"/>
    </location>
</feature>
<keyword evidence="1" id="KW-1133">Transmembrane helix</keyword>
<keyword evidence="1" id="KW-0472">Membrane</keyword>
<dbReference type="Proteomes" id="UP000000376">
    <property type="component" value="Chromosome"/>
</dbReference>
<dbReference type="Pfam" id="PF01757">
    <property type="entry name" value="Acyl_transf_3"/>
    <property type="match status" value="1"/>
</dbReference>
<feature type="transmembrane region" description="Helical" evidence="1">
    <location>
        <begin position="340"/>
        <end position="357"/>
    </location>
</feature>
<feature type="domain" description="Acyltransferase 3" evidence="2">
    <location>
        <begin position="38"/>
        <end position="356"/>
    </location>
</feature>
<evidence type="ECO:0000313" key="3">
    <source>
        <dbReference type="EMBL" id="ADH93424.1"/>
    </source>
</evidence>
<evidence type="ECO:0000259" key="2">
    <source>
        <dbReference type="Pfam" id="PF01757"/>
    </source>
</evidence>
<feature type="transmembrane region" description="Helical" evidence="1">
    <location>
        <begin position="197"/>
        <end position="217"/>
    </location>
</feature>
<dbReference type="KEGG" id="ahe:Arch_1742"/>
<dbReference type="GO" id="GO:0016747">
    <property type="term" value="F:acyltransferase activity, transferring groups other than amino-acyl groups"/>
    <property type="evidence" value="ECO:0007669"/>
    <property type="project" value="InterPro"/>
</dbReference>
<dbReference type="OrthoDB" id="3268734at2"/>
<keyword evidence="4" id="KW-1185">Reference proteome</keyword>
<feature type="transmembrane region" description="Helical" evidence="1">
    <location>
        <begin position="315"/>
        <end position="334"/>
    </location>
</feature>
<feature type="transmembrane region" description="Helical" evidence="1">
    <location>
        <begin position="133"/>
        <end position="161"/>
    </location>
</feature>
<dbReference type="EMBL" id="CP002045">
    <property type="protein sequence ID" value="ADH93424.1"/>
    <property type="molecule type" value="Genomic_DNA"/>
</dbReference>
<evidence type="ECO:0000313" key="4">
    <source>
        <dbReference type="Proteomes" id="UP000000376"/>
    </source>
</evidence>
<sequence>MNIFLIALIAVTMYKIHINRTPDVDAYLSHKHTTRINGFFILIVFYAHIRTYMPYVPETDAWMYTVATGLGQLMVALFLFYSGYGIHESIRRKPGYVHTLPRKRIGITWINFAFALLFFLTLDLILGREITPYQVIFAFLGWTSIGNSAWYIFAILVLYLLTYLTYTLTARITSTPVDTPATATTTPTAASATATTALPIALMFLVTIAFSLTMWWAKGGIATYSYNTVLCYPLGMAWSAYRTPIENALRRPHPWPTWLLLFAASTLAFATLRAYSGTHYLIFQLAALAYCLLALLITTIIHINSPILEWFGKNLFWIYVLQRLPMIAFTHIGLAENHRALFVTLTLLSTIALTLLAKKAIAPIQQLIR</sequence>
<dbReference type="AlphaFoldDB" id="D7BL94"/>
<dbReference type="HOGENOM" id="CLU_063834_0_0_11"/>
<evidence type="ECO:0000256" key="1">
    <source>
        <dbReference type="SAM" id="Phobius"/>
    </source>
</evidence>
<feature type="transmembrane region" description="Helical" evidence="1">
    <location>
        <begin position="281"/>
        <end position="303"/>
    </location>
</feature>
<organism evidence="3 4">
    <name type="scientific">Arcanobacterium haemolyticum (strain ATCC 9345 / DSM 20595 / CCM 5947 / CCUG 17215 / LMG 16163 / NBRC 15585 / NCTC 8452 / 11018)</name>
    <dbReference type="NCBI Taxonomy" id="644284"/>
    <lineage>
        <taxon>Bacteria</taxon>
        <taxon>Bacillati</taxon>
        <taxon>Actinomycetota</taxon>
        <taxon>Actinomycetes</taxon>
        <taxon>Actinomycetales</taxon>
        <taxon>Actinomycetaceae</taxon>
        <taxon>Arcanobacterium</taxon>
    </lineage>
</organism>
<dbReference type="RefSeq" id="WP_013170910.1">
    <property type="nucleotide sequence ID" value="NC_014218.1"/>
</dbReference>
<feature type="transmembrane region" description="Helical" evidence="1">
    <location>
        <begin position="105"/>
        <end position="127"/>
    </location>
</feature>
<feature type="transmembrane region" description="Helical" evidence="1">
    <location>
        <begin position="36"/>
        <end position="55"/>
    </location>
</feature>
<dbReference type="eggNOG" id="COG1835">
    <property type="taxonomic scope" value="Bacteria"/>
</dbReference>
<proteinExistence type="predicted"/>